<organism evidence="1">
    <name type="scientific">Alexandrium monilatum</name>
    <dbReference type="NCBI Taxonomy" id="311494"/>
    <lineage>
        <taxon>Eukaryota</taxon>
        <taxon>Sar</taxon>
        <taxon>Alveolata</taxon>
        <taxon>Dinophyceae</taxon>
        <taxon>Gonyaulacales</taxon>
        <taxon>Pyrocystaceae</taxon>
        <taxon>Alexandrium</taxon>
    </lineage>
</organism>
<protein>
    <recommendedName>
        <fullName evidence="2">Sulfhydryl oxidase</fullName>
    </recommendedName>
</protein>
<name>A0A7S4Q3L1_9DINO</name>
<proteinExistence type="predicted"/>
<dbReference type="AlphaFoldDB" id="A0A7S4Q3L1"/>
<sequence length="146" mass="16542">MASLSETNETKDICSAQWLLLWTTAAYAPEHPAKDEQAVRGRQAQRPTIGPGFFAQSPPTSKHGTSEAALDTFFGKFQDLCREGPYANCFKQALQDFGRPSVASRRELMLWLCMAENRCLKQAGLPTKRCRYTELMGRWRYPDGYL</sequence>
<dbReference type="GO" id="GO:0016972">
    <property type="term" value="F:thiol oxidase activity"/>
    <property type="evidence" value="ECO:0007669"/>
    <property type="project" value="InterPro"/>
</dbReference>
<evidence type="ECO:0008006" key="2">
    <source>
        <dbReference type="Google" id="ProtNLM"/>
    </source>
</evidence>
<dbReference type="Gene3D" id="1.20.120.310">
    <property type="entry name" value="ERV/ALR sulfhydryl oxidase domain"/>
    <property type="match status" value="1"/>
</dbReference>
<accession>A0A7S4Q3L1</accession>
<dbReference type="InterPro" id="IPR036774">
    <property type="entry name" value="ERV/ALR_sulphydryl_oxid_sf"/>
</dbReference>
<evidence type="ECO:0000313" key="1">
    <source>
        <dbReference type="EMBL" id="CAE4571399.1"/>
    </source>
</evidence>
<gene>
    <name evidence="1" type="ORF">AMON00008_LOCUS11018</name>
</gene>
<dbReference type="EMBL" id="HBNR01016722">
    <property type="protein sequence ID" value="CAE4571399.1"/>
    <property type="molecule type" value="Transcribed_RNA"/>
</dbReference>
<reference evidence="1" key="1">
    <citation type="submission" date="2021-01" db="EMBL/GenBank/DDBJ databases">
        <authorList>
            <person name="Corre E."/>
            <person name="Pelletier E."/>
            <person name="Niang G."/>
            <person name="Scheremetjew M."/>
            <person name="Finn R."/>
            <person name="Kale V."/>
            <person name="Holt S."/>
            <person name="Cochrane G."/>
            <person name="Meng A."/>
            <person name="Brown T."/>
            <person name="Cohen L."/>
        </authorList>
    </citation>
    <scope>NUCLEOTIDE SEQUENCE</scope>
    <source>
        <strain evidence="1">CCMP3105</strain>
    </source>
</reference>